<dbReference type="RefSeq" id="WP_121989830.1">
    <property type="nucleotide sequence ID" value="NZ_OUNR01000017.1"/>
</dbReference>
<evidence type="ECO:0000313" key="2">
    <source>
        <dbReference type="EMBL" id="SPP65553.1"/>
    </source>
</evidence>
<gene>
    <name evidence="2" type="ORF">NITLEN_40026</name>
</gene>
<name>A0A330L6S7_9BACT</name>
<feature type="chain" id="PRO_5016467553" evidence="1">
    <location>
        <begin position="29"/>
        <end position="787"/>
    </location>
</feature>
<evidence type="ECO:0000313" key="3">
    <source>
        <dbReference type="Proteomes" id="UP000248168"/>
    </source>
</evidence>
<organism evidence="2 3">
    <name type="scientific">Nitrospira lenta</name>
    <dbReference type="NCBI Taxonomy" id="1436998"/>
    <lineage>
        <taxon>Bacteria</taxon>
        <taxon>Pseudomonadati</taxon>
        <taxon>Nitrospirota</taxon>
        <taxon>Nitrospiria</taxon>
        <taxon>Nitrospirales</taxon>
        <taxon>Nitrospiraceae</taxon>
        <taxon>Nitrospira</taxon>
    </lineage>
</organism>
<dbReference type="EMBL" id="OUNR01000017">
    <property type="protein sequence ID" value="SPP65553.1"/>
    <property type="molecule type" value="Genomic_DNA"/>
</dbReference>
<keyword evidence="2" id="KW-0413">Isomerase</keyword>
<dbReference type="GO" id="GO:0016853">
    <property type="term" value="F:isomerase activity"/>
    <property type="evidence" value="ECO:0007669"/>
    <property type="project" value="UniProtKB-KW"/>
</dbReference>
<keyword evidence="1" id="KW-0732">Signal</keyword>
<dbReference type="Pfam" id="PF06934">
    <property type="entry name" value="CTI"/>
    <property type="match status" value="1"/>
</dbReference>
<dbReference type="OrthoDB" id="9809746at2"/>
<proteinExistence type="predicted"/>
<dbReference type="InterPro" id="IPR010706">
    <property type="entry name" value="Fatty_acid_cis-trans_isomerase"/>
</dbReference>
<sequence length="787" mass="89200">MIGFYRRLLRSGCRATLLLSLSAGCTQAVAPKPAGLPEARPLPPSSAGIAPIDYWRDIRPVLERRCVVCHGCYDSPCQLNLSAPEGLTRGANKNPVYNSTRLLMAEPTRLFDDAQTVAEWRKKDFFPVIQEQTHATVQERRASVLARSLMLKQAAPLPPDPLLPDSFDLSLAAQQYCPTESQFSKFAQAHPLWGMPYGLPGLNDEEHRLLMQWIEQGAPLREPDPGASAPLDQIVEWETFLNGDSPKQQLMSRYLYEHLHLAHLYFDMRQDRLWFRVVRSRSAPGQPIDLIATRRPYDDPGVPRAYYRLQPVQETVLAKTHTPYALNSTRMERYRQLFLDAAYEVRALPSYETSVASNPFVAFRDLPIRSRYRFLLDDALVFVMQFIKGPVCRGQTALDVIDDQFWIFFVDPNSGALDGSEAFFADNSSHLYMPTSEGSTPLGLFSWLKYSHMQNEFLKAKKARIESLDLQDEAANLAFIWDGSGQNQNAALTVFRHADSSSVVQGLVGDEPKTAWLLSYDLLERIYYLLVAGFDVYSFAGHQLDTRLYMDFLRMEGESHFLMMLPEQERARLRDFWYRDAPQSIKEQVYGRPIAAPKKIKIQYQTDEPKRELFDLLRNRLGQAVNQAYDTANEPDSELAQALHALAHVKGRALQWLPEMAVLSVSDGAAPDRHFTLLHNNGFLNLTALFDPLSNRLPDEDSLTVARGIIGAYPNAFYRVQKSELPAFIAAVAGLGGEADYRQFASRFAVRRTSPHFWPHSDAVQNAYQKLDPIGGGLLDYNRLENR</sequence>
<dbReference type="PROSITE" id="PS51257">
    <property type="entry name" value="PROKAR_LIPOPROTEIN"/>
    <property type="match status" value="1"/>
</dbReference>
<keyword evidence="3" id="KW-1185">Reference proteome</keyword>
<protein>
    <submittedName>
        <fullName evidence="2">Putative fatty acid cis/trans isomerase</fullName>
    </submittedName>
</protein>
<evidence type="ECO:0000256" key="1">
    <source>
        <dbReference type="SAM" id="SignalP"/>
    </source>
</evidence>
<dbReference type="Proteomes" id="UP000248168">
    <property type="component" value="Unassembled WGS sequence"/>
</dbReference>
<dbReference type="InParanoid" id="A0A330L6S7"/>
<dbReference type="AlphaFoldDB" id="A0A330L6S7"/>
<feature type="signal peptide" evidence="1">
    <location>
        <begin position="1"/>
        <end position="28"/>
    </location>
</feature>
<accession>A0A330L6S7</accession>
<reference evidence="3" key="1">
    <citation type="submission" date="2018-04" db="EMBL/GenBank/DDBJ databases">
        <authorList>
            <person name="Lucker S."/>
            <person name="Sakoula D."/>
        </authorList>
    </citation>
    <scope>NUCLEOTIDE SEQUENCE [LARGE SCALE GENOMIC DNA]</scope>
</reference>